<evidence type="ECO:0000313" key="2">
    <source>
        <dbReference type="Proteomes" id="UP000321893"/>
    </source>
</evidence>
<proteinExistence type="predicted"/>
<gene>
    <name evidence="1" type="ORF">LKE01_10300</name>
</gene>
<keyword evidence="2" id="KW-1185">Reference proteome</keyword>
<dbReference type="GeneID" id="71566770"/>
<reference evidence="1" key="1">
    <citation type="submission" date="2019-07" db="EMBL/GenBank/DDBJ databases">
        <title>Whole genome shotgun sequence of Lactobacillus kefiri NBRC 15888.</title>
        <authorList>
            <person name="Hosoyama A."/>
            <person name="Uohara A."/>
            <person name="Ohji S."/>
            <person name="Ichikawa N."/>
        </authorList>
    </citation>
    <scope>NUCLEOTIDE SEQUENCE [LARGE SCALE GENOMIC DNA]</scope>
    <source>
        <strain evidence="1">NBRC 15888</strain>
    </source>
</reference>
<dbReference type="RefSeq" id="WP_056981063.1">
    <property type="nucleotide sequence ID" value="NZ_BJVK01000010.1"/>
</dbReference>
<dbReference type="AlphaFoldDB" id="A0A511DTP5"/>
<sequence length="154" mass="17740">MKVFLDITDCLMLYLLISLWIGDFLSKNSLGKSSSYVSKLVSRDASPLQVAIKQPNKLEGEKLAFVTKKLRAINNWYWLASKTKSMVCLLVLEEVLVMNAKQNWGLIAVELSILAICALILAADLRVNLLRSQLEKELKPYEERLWFEYHYNKE</sequence>
<dbReference type="EMBL" id="BJVK01000010">
    <property type="protein sequence ID" value="GEL28210.1"/>
    <property type="molecule type" value="Genomic_DNA"/>
</dbReference>
<organism evidence="1 2">
    <name type="scientific">Lentilactobacillus kefiri</name>
    <name type="common">Lactobacillus kefiri</name>
    <dbReference type="NCBI Taxonomy" id="33962"/>
    <lineage>
        <taxon>Bacteria</taxon>
        <taxon>Bacillati</taxon>
        <taxon>Bacillota</taxon>
        <taxon>Bacilli</taxon>
        <taxon>Lactobacillales</taxon>
        <taxon>Lactobacillaceae</taxon>
        <taxon>Lentilactobacillus</taxon>
    </lineage>
</organism>
<evidence type="ECO:0000313" key="1">
    <source>
        <dbReference type="EMBL" id="GEL28210.1"/>
    </source>
</evidence>
<accession>A0A511DTP5</accession>
<name>A0A511DTP5_LENKE</name>
<dbReference type="Proteomes" id="UP000321893">
    <property type="component" value="Unassembled WGS sequence"/>
</dbReference>
<protein>
    <submittedName>
        <fullName evidence="1">Uncharacterized protein</fullName>
    </submittedName>
</protein>
<dbReference type="OrthoDB" id="2318189at2"/>
<comment type="caution">
    <text evidence="1">The sequence shown here is derived from an EMBL/GenBank/DDBJ whole genome shotgun (WGS) entry which is preliminary data.</text>
</comment>